<sequence>MTATPSRYFQVHACHMLIVPAGIREVGICPARCFSVLAALLPATIDPTAMSQVVQAAQEPSRYAFEQSIENATVLEPVSVDTPIPADFSILNSKAVLGFSLLVIILVTRLFGQKKKLPAGAKPLPKLPGIPWIGRFWGIPISGAEAAWHFGDFHKSYGPIYEWLTFGVTHIWIENDKIARDLLVHRGKLYGDRHELPAAVGVKGGSEILPLMGIGENFWRHKNFVHTIMRHSSQAGFWDAPVTENKHTLRRLLDSPDTWSESIITHCARVVATIAWGDPKHGTKLLTVVPQLLKAVSPEGPLPNLLPFLMHLPAAISPFKKAEAERKRIMQEAFYEAQQDVMARMKAGTAGQSWSRIWLENEKGMEKSKLDQHEAAHAVGTNSFVAIATIGSPLHSFFTAICHYPSWLPRIQEEVDRVCGDRLPTMKDIPNLPVVRAVCKETLRWRQPTPLGVPHITTEDDVYDGYFIPKGAMVHANHYLISREEATYPEGNEWRPERWLEPSWPTYKEPLTEYPTLRGDPGFGYGTRSCPGTDLVMTELYTLIASLVWAFDIKRKEGRAGYDNPVPWYETNPFVITMAKPFPCNITVRSEEKRRFIQNGCPDGGFLVRNPKEEDLNRWDVFRGDGKPFEWAGLTAPLSNFNTRSYSQGV</sequence>
<dbReference type="InterPro" id="IPR036396">
    <property type="entry name" value="Cyt_P450_sf"/>
</dbReference>
<dbReference type="Proteomes" id="UP000033647">
    <property type="component" value="Unassembled WGS sequence"/>
</dbReference>
<keyword evidence="2 5" id="KW-0479">Metal-binding</keyword>
<evidence type="ECO:0000256" key="6">
    <source>
        <dbReference type="RuleBase" id="RU000461"/>
    </source>
</evidence>
<dbReference type="EMBL" id="LAFY01000307">
    <property type="protein sequence ID" value="KJY00704.1"/>
    <property type="molecule type" value="Genomic_DNA"/>
</dbReference>
<dbReference type="GO" id="GO:0004497">
    <property type="term" value="F:monooxygenase activity"/>
    <property type="evidence" value="ECO:0007669"/>
    <property type="project" value="UniProtKB-KW"/>
</dbReference>
<evidence type="ECO:0000256" key="1">
    <source>
        <dbReference type="ARBA" id="ARBA00010617"/>
    </source>
</evidence>
<comment type="similarity">
    <text evidence="1 6">Belongs to the cytochrome P450 family.</text>
</comment>
<evidence type="ECO:0000256" key="2">
    <source>
        <dbReference type="ARBA" id="ARBA00022723"/>
    </source>
</evidence>
<dbReference type="Gene3D" id="1.10.630.10">
    <property type="entry name" value="Cytochrome P450"/>
    <property type="match status" value="1"/>
</dbReference>
<evidence type="ECO:0000256" key="3">
    <source>
        <dbReference type="ARBA" id="ARBA00023002"/>
    </source>
</evidence>
<comment type="cofactor">
    <cofactor evidence="5">
        <name>heme</name>
        <dbReference type="ChEBI" id="CHEBI:30413"/>
    </cofactor>
</comment>
<evidence type="ECO:0000256" key="5">
    <source>
        <dbReference type="PIRSR" id="PIRSR602401-1"/>
    </source>
</evidence>
<dbReference type="InterPro" id="IPR002401">
    <property type="entry name" value="Cyt_P450_E_grp-I"/>
</dbReference>
<evidence type="ECO:0000256" key="4">
    <source>
        <dbReference type="ARBA" id="ARBA00023004"/>
    </source>
</evidence>
<reference evidence="7 8" key="1">
    <citation type="submission" date="2015-03" db="EMBL/GenBank/DDBJ databases">
        <title>RNA-seq based gene annotation and comparative genomics of four Zymoseptoria species reveal species-specific pathogenicity related genes and transposable element activity.</title>
        <authorList>
            <person name="Grandaubert J."/>
            <person name="Bhattacharyya A."/>
            <person name="Stukenbrock E.H."/>
        </authorList>
    </citation>
    <scope>NUCLEOTIDE SEQUENCE [LARGE SCALE GENOMIC DNA]</scope>
    <source>
        <strain evidence="7 8">Zb18110</strain>
    </source>
</reference>
<comment type="caution">
    <text evidence="7">The sequence shown here is derived from an EMBL/GenBank/DDBJ whole genome shotgun (WGS) entry which is preliminary data.</text>
</comment>
<keyword evidence="8" id="KW-1185">Reference proteome</keyword>
<dbReference type="PANTHER" id="PTHR46300:SF8">
    <property type="entry name" value="CYTOCHROME P450 2E1"/>
    <property type="match status" value="1"/>
</dbReference>
<name>A0A0F4GTZ7_9PEZI</name>
<feature type="binding site" description="axial binding residue" evidence="5">
    <location>
        <position position="530"/>
    </location>
    <ligand>
        <name>heme</name>
        <dbReference type="ChEBI" id="CHEBI:30413"/>
    </ligand>
    <ligandPart>
        <name>Fe</name>
        <dbReference type="ChEBI" id="CHEBI:18248"/>
    </ligandPart>
</feature>
<keyword evidence="6" id="KW-0503">Monooxygenase</keyword>
<gene>
    <name evidence="7" type="ORF">TI39_contig315g00040</name>
</gene>
<accession>A0A0F4GTZ7</accession>
<keyword evidence="5 6" id="KW-0349">Heme</keyword>
<dbReference type="PANTHER" id="PTHR46300">
    <property type="entry name" value="P450, PUTATIVE (EUROFUNG)-RELATED-RELATED"/>
    <property type="match status" value="1"/>
</dbReference>
<dbReference type="InterPro" id="IPR050364">
    <property type="entry name" value="Cytochrome_P450_fung"/>
</dbReference>
<dbReference type="InterPro" id="IPR017972">
    <property type="entry name" value="Cyt_P450_CS"/>
</dbReference>
<dbReference type="OrthoDB" id="1470350at2759"/>
<dbReference type="PRINTS" id="PR00463">
    <property type="entry name" value="EP450I"/>
</dbReference>
<evidence type="ECO:0000313" key="7">
    <source>
        <dbReference type="EMBL" id="KJY00704.1"/>
    </source>
</evidence>
<dbReference type="AlphaFoldDB" id="A0A0F4GTZ7"/>
<protein>
    <recommendedName>
        <fullName evidence="9">Cytochrome p450 like protein</fullName>
    </recommendedName>
</protein>
<evidence type="ECO:0000313" key="8">
    <source>
        <dbReference type="Proteomes" id="UP000033647"/>
    </source>
</evidence>
<dbReference type="GO" id="GO:0016705">
    <property type="term" value="F:oxidoreductase activity, acting on paired donors, with incorporation or reduction of molecular oxygen"/>
    <property type="evidence" value="ECO:0007669"/>
    <property type="project" value="InterPro"/>
</dbReference>
<dbReference type="PROSITE" id="PS00086">
    <property type="entry name" value="CYTOCHROME_P450"/>
    <property type="match status" value="1"/>
</dbReference>
<dbReference type="GO" id="GO:0020037">
    <property type="term" value="F:heme binding"/>
    <property type="evidence" value="ECO:0007669"/>
    <property type="project" value="InterPro"/>
</dbReference>
<dbReference type="Pfam" id="PF00067">
    <property type="entry name" value="p450"/>
    <property type="match status" value="1"/>
</dbReference>
<keyword evidence="3 6" id="KW-0560">Oxidoreductase</keyword>
<proteinExistence type="inferred from homology"/>
<organism evidence="7 8">
    <name type="scientific">Zymoseptoria brevis</name>
    <dbReference type="NCBI Taxonomy" id="1047168"/>
    <lineage>
        <taxon>Eukaryota</taxon>
        <taxon>Fungi</taxon>
        <taxon>Dikarya</taxon>
        <taxon>Ascomycota</taxon>
        <taxon>Pezizomycotina</taxon>
        <taxon>Dothideomycetes</taxon>
        <taxon>Dothideomycetidae</taxon>
        <taxon>Mycosphaerellales</taxon>
        <taxon>Mycosphaerellaceae</taxon>
        <taxon>Zymoseptoria</taxon>
    </lineage>
</organism>
<dbReference type="SUPFAM" id="SSF48264">
    <property type="entry name" value="Cytochrome P450"/>
    <property type="match status" value="1"/>
</dbReference>
<dbReference type="STRING" id="1047168.A0A0F4GTZ7"/>
<dbReference type="InterPro" id="IPR001128">
    <property type="entry name" value="Cyt_P450"/>
</dbReference>
<keyword evidence="4 5" id="KW-0408">Iron</keyword>
<dbReference type="GO" id="GO:0005506">
    <property type="term" value="F:iron ion binding"/>
    <property type="evidence" value="ECO:0007669"/>
    <property type="project" value="InterPro"/>
</dbReference>
<evidence type="ECO:0008006" key="9">
    <source>
        <dbReference type="Google" id="ProtNLM"/>
    </source>
</evidence>